<keyword evidence="3" id="KW-1185">Reference proteome</keyword>
<dbReference type="CDD" id="cd22157">
    <property type="entry name" value="F-box_AtFBW1-like"/>
    <property type="match status" value="1"/>
</dbReference>
<reference evidence="2" key="5">
    <citation type="journal article" date="2021" name="G3 (Bethesda)">
        <title>Aegilops tauschii genome assembly Aet v5.0 features greater sequence contiguity and improved annotation.</title>
        <authorList>
            <person name="Wang L."/>
            <person name="Zhu T."/>
            <person name="Rodriguez J.C."/>
            <person name="Deal K.R."/>
            <person name="Dubcovsky J."/>
            <person name="McGuire P.E."/>
            <person name="Lux T."/>
            <person name="Spannagl M."/>
            <person name="Mayer K.F.X."/>
            <person name="Baldrich P."/>
            <person name="Meyers B.C."/>
            <person name="Huo N."/>
            <person name="Gu Y.Q."/>
            <person name="Zhou H."/>
            <person name="Devos K.M."/>
            <person name="Bennetzen J.L."/>
            <person name="Unver T."/>
            <person name="Budak H."/>
            <person name="Gulick P.J."/>
            <person name="Galiba G."/>
            <person name="Kalapos B."/>
            <person name="Nelson D.R."/>
            <person name="Li P."/>
            <person name="You F.M."/>
            <person name="Luo M.C."/>
            <person name="Dvorak J."/>
        </authorList>
    </citation>
    <scope>NUCLEOTIDE SEQUENCE [LARGE SCALE GENOMIC DNA]</scope>
    <source>
        <strain evidence="2">cv. AL8/78</strain>
    </source>
</reference>
<evidence type="ECO:0000313" key="2">
    <source>
        <dbReference type="EnsemblPlants" id="AET4Gv20586000.1"/>
    </source>
</evidence>
<dbReference type="InterPro" id="IPR013187">
    <property type="entry name" value="F-box-assoc_dom_typ3"/>
</dbReference>
<accession>A0A453IJY6</accession>
<sequence>LPFLRCRPRRLPTAERVVFSSSSAARSREIKGNRGTGELAPVVPESIASSRAAIPAISRPLIRIWGIRRHFSRFSNPSDLTSSLPMAAKETERRSFGDLPEELIPEILACVPPKHLLRFRAACKAWCDLAADPAFIRKHHSRQPAQPLLLAYDEHCLEAVNLGTNRRRAVMRVTVSGRVPSIGSDALALHGSCDGLLLLGFRETFLVCNPATRQGARLRLLFRDGPEFVGFYRHAASGEYRVLYHLVEGLDGEYSYYVLSLGSQQAIRDIELLASSAAVAAGLARGLESSSTSPPVLFRGRLHWRPQRSQGGNILVFDTDAESFSWIPPPAEAMLGERHHAQLFEMDGTLAMFCCHQSAQKSVIWFMEDYEQMNWVKHPVELSFTPAYDPAVLYQGGDVLVLESDMLVLESPGKLSHYDKMDKLQGSVNCFARGLRITPHVLKESLILPEFLRKQQNDGTCQWFPELEFP</sequence>
<reference evidence="2" key="3">
    <citation type="journal article" date="2017" name="Nature">
        <title>Genome sequence of the progenitor of the wheat D genome Aegilops tauschii.</title>
        <authorList>
            <person name="Luo M.C."/>
            <person name="Gu Y.Q."/>
            <person name="Puiu D."/>
            <person name="Wang H."/>
            <person name="Twardziok S.O."/>
            <person name="Deal K.R."/>
            <person name="Huo N."/>
            <person name="Zhu T."/>
            <person name="Wang L."/>
            <person name="Wang Y."/>
            <person name="McGuire P.E."/>
            <person name="Liu S."/>
            <person name="Long H."/>
            <person name="Ramasamy R.K."/>
            <person name="Rodriguez J.C."/>
            <person name="Van S.L."/>
            <person name="Yuan L."/>
            <person name="Wang Z."/>
            <person name="Xia Z."/>
            <person name="Xiao L."/>
            <person name="Anderson O.D."/>
            <person name="Ouyang S."/>
            <person name="Liang Y."/>
            <person name="Zimin A.V."/>
            <person name="Pertea G."/>
            <person name="Qi P."/>
            <person name="Bennetzen J.L."/>
            <person name="Dai X."/>
            <person name="Dawson M.W."/>
            <person name="Muller H.G."/>
            <person name="Kugler K."/>
            <person name="Rivarola-Duarte L."/>
            <person name="Spannagl M."/>
            <person name="Mayer K.F.X."/>
            <person name="Lu F.H."/>
            <person name="Bevan M.W."/>
            <person name="Leroy P."/>
            <person name="Li P."/>
            <person name="You F.M."/>
            <person name="Sun Q."/>
            <person name="Liu Z."/>
            <person name="Lyons E."/>
            <person name="Wicker T."/>
            <person name="Salzberg S.L."/>
            <person name="Devos K.M."/>
            <person name="Dvorak J."/>
        </authorList>
    </citation>
    <scope>NUCLEOTIDE SEQUENCE [LARGE SCALE GENOMIC DNA]</scope>
    <source>
        <strain evidence="2">cv. AL8/78</strain>
    </source>
</reference>
<reference evidence="3" key="1">
    <citation type="journal article" date="2014" name="Science">
        <title>Ancient hybridizations among the ancestral genomes of bread wheat.</title>
        <authorList>
            <consortium name="International Wheat Genome Sequencing Consortium,"/>
            <person name="Marcussen T."/>
            <person name="Sandve S.R."/>
            <person name="Heier L."/>
            <person name="Spannagl M."/>
            <person name="Pfeifer M."/>
            <person name="Jakobsen K.S."/>
            <person name="Wulff B.B."/>
            <person name="Steuernagel B."/>
            <person name="Mayer K.F."/>
            <person name="Olsen O.A."/>
        </authorList>
    </citation>
    <scope>NUCLEOTIDE SEQUENCE [LARGE SCALE GENOMIC DNA]</scope>
    <source>
        <strain evidence="3">cv. AL8/78</strain>
    </source>
</reference>
<dbReference type="PROSITE" id="PS50181">
    <property type="entry name" value="FBOX"/>
    <property type="match status" value="1"/>
</dbReference>
<dbReference type="Gene3D" id="1.20.1280.50">
    <property type="match status" value="1"/>
</dbReference>
<organism evidence="2 3">
    <name type="scientific">Aegilops tauschii subsp. strangulata</name>
    <name type="common">Goatgrass</name>
    <dbReference type="NCBI Taxonomy" id="200361"/>
    <lineage>
        <taxon>Eukaryota</taxon>
        <taxon>Viridiplantae</taxon>
        <taxon>Streptophyta</taxon>
        <taxon>Embryophyta</taxon>
        <taxon>Tracheophyta</taxon>
        <taxon>Spermatophyta</taxon>
        <taxon>Magnoliopsida</taxon>
        <taxon>Liliopsida</taxon>
        <taxon>Poales</taxon>
        <taxon>Poaceae</taxon>
        <taxon>BOP clade</taxon>
        <taxon>Pooideae</taxon>
        <taxon>Triticodae</taxon>
        <taxon>Triticeae</taxon>
        <taxon>Triticinae</taxon>
        <taxon>Aegilops</taxon>
    </lineage>
</organism>
<dbReference type="EnsemblPlants" id="AET4Gv20586000.1">
    <property type="protein sequence ID" value="AET4Gv20586000.1"/>
    <property type="gene ID" value="AET4Gv20586000"/>
</dbReference>
<dbReference type="Gramene" id="AET4Gv20586000.1">
    <property type="protein sequence ID" value="AET4Gv20586000.1"/>
    <property type="gene ID" value="AET4Gv20586000"/>
</dbReference>
<dbReference type="Proteomes" id="UP000015105">
    <property type="component" value="Chromosome 4D"/>
</dbReference>
<reference evidence="2" key="4">
    <citation type="submission" date="2019-03" db="UniProtKB">
        <authorList>
            <consortium name="EnsemblPlants"/>
        </authorList>
    </citation>
    <scope>IDENTIFICATION</scope>
</reference>
<dbReference type="InterPro" id="IPR036047">
    <property type="entry name" value="F-box-like_dom_sf"/>
</dbReference>
<dbReference type="Pfam" id="PF12937">
    <property type="entry name" value="F-box-like"/>
    <property type="match status" value="1"/>
</dbReference>
<dbReference type="InterPro" id="IPR017451">
    <property type="entry name" value="F-box-assoc_interact_dom"/>
</dbReference>
<feature type="domain" description="F-box" evidence="1">
    <location>
        <begin position="93"/>
        <end position="139"/>
    </location>
</feature>
<dbReference type="AlphaFoldDB" id="A0A453IJY6"/>
<dbReference type="SUPFAM" id="SSF81383">
    <property type="entry name" value="F-box domain"/>
    <property type="match status" value="1"/>
</dbReference>
<protein>
    <recommendedName>
        <fullName evidence="1">F-box domain-containing protein</fullName>
    </recommendedName>
</protein>
<dbReference type="STRING" id="200361.A0A453IJY6"/>
<dbReference type="PANTHER" id="PTHR31672">
    <property type="entry name" value="BNACNNG10540D PROTEIN"/>
    <property type="match status" value="1"/>
</dbReference>
<dbReference type="SMART" id="SM00256">
    <property type="entry name" value="FBOX"/>
    <property type="match status" value="1"/>
</dbReference>
<name>A0A453IJY6_AEGTS</name>
<evidence type="ECO:0000313" key="3">
    <source>
        <dbReference type="Proteomes" id="UP000015105"/>
    </source>
</evidence>
<dbReference type="InterPro" id="IPR050796">
    <property type="entry name" value="SCF_F-box_component"/>
</dbReference>
<reference evidence="3" key="2">
    <citation type="journal article" date="2017" name="Nat. Plants">
        <title>The Aegilops tauschii genome reveals multiple impacts of transposons.</title>
        <authorList>
            <person name="Zhao G."/>
            <person name="Zou C."/>
            <person name="Li K."/>
            <person name="Wang K."/>
            <person name="Li T."/>
            <person name="Gao L."/>
            <person name="Zhang X."/>
            <person name="Wang H."/>
            <person name="Yang Z."/>
            <person name="Liu X."/>
            <person name="Jiang W."/>
            <person name="Mao L."/>
            <person name="Kong X."/>
            <person name="Jiao Y."/>
            <person name="Jia J."/>
        </authorList>
    </citation>
    <scope>NUCLEOTIDE SEQUENCE [LARGE SCALE GENOMIC DNA]</scope>
    <source>
        <strain evidence="3">cv. AL8/78</strain>
    </source>
</reference>
<dbReference type="PANTHER" id="PTHR31672:SF2">
    <property type="entry name" value="F-BOX DOMAIN-CONTAINING PROTEIN"/>
    <property type="match status" value="1"/>
</dbReference>
<evidence type="ECO:0000259" key="1">
    <source>
        <dbReference type="PROSITE" id="PS50181"/>
    </source>
</evidence>
<dbReference type="Pfam" id="PF08268">
    <property type="entry name" value="FBA_3"/>
    <property type="match status" value="1"/>
</dbReference>
<dbReference type="NCBIfam" id="TIGR01640">
    <property type="entry name" value="F_box_assoc_1"/>
    <property type="match status" value="1"/>
</dbReference>
<proteinExistence type="predicted"/>
<dbReference type="InterPro" id="IPR001810">
    <property type="entry name" value="F-box_dom"/>
</dbReference>